<reference evidence="3 5" key="1">
    <citation type="journal article" date="2017" name="Lancet Infect. Dis.">
        <title>Global outbreak of severe Mycobacterium chimaera disease after cardiac surgery: a molecular epidemiological study.</title>
        <authorList>
            <person name="van Ingen J."/>
            <person name="Kohl T."/>
            <person name="Kranzer K."/>
            <person name="Hasse B."/>
            <person name="Keller P."/>
            <person name="Szafranska A."/>
            <person name="Hillemann D."/>
            <person name="Chand M."/>
            <person name="Schreiber P."/>
            <person name="Sommerstein R."/>
            <person name="Berger C."/>
            <person name="Genoni M."/>
            <person name="Ruegg C."/>
            <person name="Troillet N."/>
            <person name="Widmer A.F."/>
            <person name="Becker S.L."/>
            <person name="Herrmann M."/>
            <person name="Eckmanns T."/>
            <person name="Haller S."/>
            <person name="Hoeller C."/>
            <person name="Debast S.B."/>
            <person name="Wolfhagen M.J."/>
            <person name="Hopman J."/>
            <person name="Kluytmans J."/>
            <person name="Langelaar M."/>
            <person name="Notermans D.W."/>
            <person name="ten Oever J."/>
            <person name="van den Barselaar P."/>
            <person name="Vonk A.B.A."/>
            <person name="Vos M.C."/>
            <person name="Ahmed N."/>
            <person name="Brown T."/>
            <person name="Crook D."/>
            <person name="Lamagni T."/>
            <person name="Phin N."/>
            <person name="Smith E.G."/>
            <person name="Zambon M."/>
            <person name="Serr A."/>
            <person name="Goetting T."/>
            <person name="Ebner W."/>
            <person name="Thuermer A."/>
            <person name="Utpatel C."/>
            <person name="Sproer C."/>
            <person name="Bunk B."/>
            <person name="Nubel U."/>
            <person name="Bloemberg G."/>
            <person name="Bottger E."/>
            <person name="Niemann S."/>
            <person name="Wagner D."/>
            <person name="Sax H."/>
        </authorList>
    </citation>
    <scope>NUCLEOTIDE SEQUENCE [LARGE SCALE GENOMIC DNA]</scope>
    <source>
        <strain evidence="3 5">ZUERICH-2</strain>
    </source>
</reference>
<dbReference type="InterPro" id="IPR041726">
    <property type="entry name" value="ACAD10_11_N"/>
</dbReference>
<dbReference type="Proteomes" id="UP001529272">
    <property type="component" value="Unassembled WGS sequence"/>
</dbReference>
<dbReference type="Gene3D" id="3.90.1200.10">
    <property type="match status" value="1"/>
</dbReference>
<sequence length="462" mass="49517">MMHDDESAELTAKLAAVLTSAIGTDTAVENLRALTGGASRTTWAFEAVTGAQRRSLILRTGPPDDVHAGMELEARSQAAAAAAGAPVPHVLIADDSPAALGNPFLICDEIKGETIVRRIQRRLDSGDGHAGRARLLQQCAQAAAAIHRADPHGPGLAHEDQLDEWRRRLDDMGDTTATFEWGFRWLAAHRPEPTPPVLVHGDFRMGNLIVDGSDLAAVLDWELVHVGQAYEDLAWFCIRAWRFGAPASLGAGGLGSIESFLRAYEQAGATTVDRVAFHWWLVLATLRWGVICRFQAERHLSGQHRSVELATIGRRVCETEWDLLNLLAPADDARPAAARGGGGQSGPGAAMTGAYGRPRAAELVAAVAEFLETDVRAATDGQVNFHARVAANALRIVERELLDDSEAESRAALAGLGVADEDQLAAAIRSGEMDDRAADVTACLRTLVRRRLAVAHPGYDSE</sequence>
<dbReference type="InterPro" id="IPR051678">
    <property type="entry name" value="AGP_Transferase"/>
</dbReference>
<dbReference type="InterPro" id="IPR011009">
    <property type="entry name" value="Kinase-like_dom_sf"/>
</dbReference>
<dbReference type="RefSeq" id="WP_041297986.1">
    <property type="nucleotide sequence ID" value="NZ_CAAHFL010000006.1"/>
</dbReference>
<accession>A0A7U5RWX9</accession>
<keyword evidence="3" id="KW-0808">Transferase</keyword>
<dbReference type="EMBL" id="JASZZX010000003">
    <property type="protein sequence ID" value="MDM3925737.1"/>
    <property type="molecule type" value="Genomic_DNA"/>
</dbReference>
<dbReference type="Proteomes" id="UP000198286">
    <property type="component" value="Chromosome"/>
</dbReference>
<dbReference type="Gene3D" id="3.30.200.20">
    <property type="entry name" value="Phosphorylase Kinase, domain 1"/>
    <property type="match status" value="1"/>
</dbReference>
<proteinExistence type="predicted"/>
<dbReference type="SUPFAM" id="SSF56112">
    <property type="entry name" value="Protein kinase-like (PK-like)"/>
    <property type="match status" value="1"/>
</dbReference>
<reference evidence="4" key="4">
    <citation type="submission" date="2023-06" db="EMBL/GenBank/DDBJ databases">
        <authorList>
            <person name="Spilker T."/>
        </authorList>
    </citation>
    <scope>NUCLEOTIDE SEQUENCE</scope>
    <source>
        <strain evidence="4">FLAC1071</strain>
    </source>
</reference>
<dbReference type="EMBL" id="CP015267">
    <property type="protein sequence ID" value="ASL16817.1"/>
    <property type="molecule type" value="Genomic_DNA"/>
</dbReference>
<organism evidence="3 5">
    <name type="scientific">Mycobacterium intracellulare subsp. chimaera</name>
    <dbReference type="NCBI Taxonomy" id="222805"/>
    <lineage>
        <taxon>Bacteria</taxon>
        <taxon>Bacillati</taxon>
        <taxon>Actinomycetota</taxon>
        <taxon>Actinomycetes</taxon>
        <taxon>Mycobacteriales</taxon>
        <taxon>Mycobacteriaceae</taxon>
        <taxon>Mycobacterium</taxon>
        <taxon>Mycobacterium avium complex (MAC)</taxon>
    </lineage>
</organism>
<feature type="domain" description="DUF6285" evidence="2">
    <location>
        <begin position="378"/>
        <end position="459"/>
    </location>
</feature>
<dbReference type="CDD" id="cd05154">
    <property type="entry name" value="ACAD10_11_N-like"/>
    <property type="match status" value="1"/>
</dbReference>
<reference evidence="6" key="2">
    <citation type="submission" date="2023-06" db="EMBL/GenBank/DDBJ databases">
        <title>Itaconate inhibition of nontuberculous mycobacteria.</title>
        <authorList>
            <person name="Spilker T."/>
        </authorList>
    </citation>
    <scope>NUCLEOTIDE SEQUENCE [LARGE SCALE GENOMIC DNA]</scope>
    <source>
        <strain evidence="6">FLAC1071</strain>
    </source>
</reference>
<dbReference type="PANTHER" id="PTHR21310">
    <property type="entry name" value="AMINOGLYCOSIDE PHOSPHOTRANSFERASE-RELATED-RELATED"/>
    <property type="match status" value="1"/>
</dbReference>
<evidence type="ECO:0000259" key="1">
    <source>
        <dbReference type="Pfam" id="PF01636"/>
    </source>
</evidence>
<evidence type="ECO:0000259" key="2">
    <source>
        <dbReference type="Pfam" id="PF19802"/>
    </source>
</evidence>
<dbReference type="Pfam" id="PF19802">
    <property type="entry name" value="DUF6285"/>
    <property type="match status" value="1"/>
</dbReference>
<dbReference type="InterPro" id="IPR046252">
    <property type="entry name" value="DUF6285"/>
</dbReference>
<evidence type="ECO:0000313" key="4">
    <source>
        <dbReference type="EMBL" id="MDM3925737.1"/>
    </source>
</evidence>
<evidence type="ECO:0000313" key="3">
    <source>
        <dbReference type="EMBL" id="ASL16817.1"/>
    </source>
</evidence>
<protein>
    <submittedName>
        <fullName evidence="3">Aminoglycoside phosphotransferase</fullName>
    </submittedName>
    <submittedName>
        <fullName evidence="4">Phosphotransferase family protein</fullName>
    </submittedName>
</protein>
<evidence type="ECO:0000313" key="5">
    <source>
        <dbReference type="Proteomes" id="UP000198286"/>
    </source>
</evidence>
<dbReference type="PANTHER" id="PTHR21310:SF57">
    <property type="entry name" value="BLR2944 PROTEIN"/>
    <property type="match status" value="1"/>
</dbReference>
<feature type="domain" description="Aminoglycoside phosphotransferase" evidence="1">
    <location>
        <begin position="31"/>
        <end position="253"/>
    </location>
</feature>
<evidence type="ECO:0000313" key="6">
    <source>
        <dbReference type="Proteomes" id="UP001529272"/>
    </source>
</evidence>
<gene>
    <name evidence="3" type="ORF">MYCOZU2_04451</name>
    <name evidence="4" type="ORF">QRB35_06825</name>
</gene>
<dbReference type="GO" id="GO:0016740">
    <property type="term" value="F:transferase activity"/>
    <property type="evidence" value="ECO:0007669"/>
    <property type="project" value="UniProtKB-KW"/>
</dbReference>
<dbReference type="Pfam" id="PF01636">
    <property type="entry name" value="APH"/>
    <property type="match status" value="1"/>
</dbReference>
<reference evidence="4 6" key="3">
    <citation type="submission" date="2023-06" db="EMBL/GenBank/DDBJ databases">
        <title>Itaconate inhibition of nontuberculous mycobacteria.</title>
        <authorList>
            <person name="Breen P."/>
            <person name="Zimbric M."/>
            <person name="Caverly L."/>
        </authorList>
    </citation>
    <scope>NUCLEOTIDE SEQUENCE [LARGE SCALE GENOMIC DNA]</scope>
    <source>
        <strain evidence="4 6">FLAC1071</strain>
    </source>
</reference>
<dbReference type="AlphaFoldDB" id="A0A7U5RWX9"/>
<dbReference type="InterPro" id="IPR002575">
    <property type="entry name" value="Aminoglycoside_PTrfase"/>
</dbReference>
<keyword evidence="6" id="KW-1185">Reference proteome</keyword>
<name>A0A7U5RWX9_MYCIT</name>